<feature type="region of interest" description="Disordered" evidence="13">
    <location>
        <begin position="250"/>
        <end position="271"/>
    </location>
</feature>
<dbReference type="GO" id="GO:0005788">
    <property type="term" value="C:endoplasmic reticulum lumen"/>
    <property type="evidence" value="ECO:0007669"/>
    <property type="project" value="UniProtKB-SubCell"/>
</dbReference>
<gene>
    <name evidence="16" type="ORF">DAPPUDRAFT_228756</name>
</gene>
<dbReference type="Proteomes" id="UP000000305">
    <property type="component" value="Unassembled WGS sequence"/>
</dbReference>
<comment type="cofactor">
    <cofactor evidence="1">
        <name>L-ascorbate</name>
        <dbReference type="ChEBI" id="CHEBI:38290"/>
    </cofactor>
</comment>
<dbReference type="InterPro" id="IPR006620">
    <property type="entry name" value="Pro_4_hyd_alph"/>
</dbReference>
<dbReference type="AlphaFoldDB" id="E9HGH6"/>
<dbReference type="GO" id="GO:0005783">
    <property type="term" value="C:endoplasmic reticulum"/>
    <property type="evidence" value="ECO:0000318"/>
    <property type="project" value="GO_Central"/>
</dbReference>
<dbReference type="GO" id="GO:0005506">
    <property type="term" value="F:iron ion binding"/>
    <property type="evidence" value="ECO:0007669"/>
    <property type="project" value="InterPro"/>
</dbReference>
<comment type="function">
    <text evidence="2">Catalyzes the post-translational formation of 4-hydroxyproline in -Xaa-Pro-Gly- sequences in collagens and other proteins.</text>
</comment>
<keyword evidence="8" id="KW-0847">Vitamin C</keyword>
<evidence type="ECO:0000256" key="3">
    <source>
        <dbReference type="ARBA" id="ARBA00004319"/>
    </source>
</evidence>
<keyword evidence="10" id="KW-0560">Oxidoreductase</keyword>
<reference evidence="16 17" key="1">
    <citation type="journal article" date="2011" name="Science">
        <title>The ecoresponsive genome of Daphnia pulex.</title>
        <authorList>
            <person name="Colbourne J.K."/>
            <person name="Pfrender M.E."/>
            <person name="Gilbert D."/>
            <person name="Thomas W.K."/>
            <person name="Tucker A."/>
            <person name="Oakley T.H."/>
            <person name="Tokishita S."/>
            <person name="Aerts A."/>
            <person name="Arnold G.J."/>
            <person name="Basu M.K."/>
            <person name="Bauer D.J."/>
            <person name="Caceres C.E."/>
            <person name="Carmel L."/>
            <person name="Casola C."/>
            <person name="Choi J.H."/>
            <person name="Detter J.C."/>
            <person name="Dong Q."/>
            <person name="Dusheyko S."/>
            <person name="Eads B.D."/>
            <person name="Frohlich T."/>
            <person name="Geiler-Samerotte K.A."/>
            <person name="Gerlach D."/>
            <person name="Hatcher P."/>
            <person name="Jogdeo S."/>
            <person name="Krijgsveld J."/>
            <person name="Kriventseva E.V."/>
            <person name="Kultz D."/>
            <person name="Laforsch C."/>
            <person name="Lindquist E."/>
            <person name="Lopez J."/>
            <person name="Manak J.R."/>
            <person name="Muller J."/>
            <person name="Pangilinan J."/>
            <person name="Patwardhan R.P."/>
            <person name="Pitluck S."/>
            <person name="Pritham E.J."/>
            <person name="Rechtsteiner A."/>
            <person name="Rho M."/>
            <person name="Rogozin I.B."/>
            <person name="Sakarya O."/>
            <person name="Salamov A."/>
            <person name="Schaack S."/>
            <person name="Shapiro H."/>
            <person name="Shiga Y."/>
            <person name="Skalitzky C."/>
            <person name="Smith Z."/>
            <person name="Souvorov A."/>
            <person name="Sung W."/>
            <person name="Tang Z."/>
            <person name="Tsuchiya D."/>
            <person name="Tu H."/>
            <person name="Vos H."/>
            <person name="Wang M."/>
            <person name="Wolf Y.I."/>
            <person name="Yamagata H."/>
            <person name="Yamada T."/>
            <person name="Ye Y."/>
            <person name="Shaw J.R."/>
            <person name="Andrews J."/>
            <person name="Crease T.J."/>
            <person name="Tang H."/>
            <person name="Lucas S.M."/>
            <person name="Robertson H.M."/>
            <person name="Bork P."/>
            <person name="Koonin E.V."/>
            <person name="Zdobnov E.M."/>
            <person name="Grigoriev I.V."/>
            <person name="Lynch M."/>
            <person name="Boore J.L."/>
        </authorList>
    </citation>
    <scope>NUCLEOTIDE SEQUENCE [LARGE SCALE GENOMIC DNA]</scope>
</reference>
<dbReference type="eggNOG" id="KOG1591">
    <property type="taxonomic scope" value="Eukaryota"/>
</dbReference>
<dbReference type="PANTHER" id="PTHR10869:SF244">
    <property type="entry name" value="PROLYL 4-HYDROXYLASE SUBUNIT ALPHA-2"/>
    <property type="match status" value="1"/>
</dbReference>
<dbReference type="KEGG" id="dpx:DAPPUDRAFT_228756"/>
<dbReference type="Pfam" id="PF08336">
    <property type="entry name" value="P4Ha_N"/>
    <property type="match status" value="1"/>
</dbReference>
<dbReference type="OrthoDB" id="420380at2759"/>
<dbReference type="GO" id="GO:0004656">
    <property type="term" value="F:procollagen-proline 4-dioxygenase activity"/>
    <property type="evidence" value="ECO:0000318"/>
    <property type="project" value="GO_Central"/>
</dbReference>
<keyword evidence="6" id="KW-0479">Metal-binding</keyword>
<dbReference type="InterPro" id="IPR013547">
    <property type="entry name" value="P4H_N"/>
</dbReference>
<evidence type="ECO:0000256" key="5">
    <source>
        <dbReference type="ARBA" id="ARBA00012269"/>
    </source>
</evidence>
<dbReference type="InterPro" id="IPR005123">
    <property type="entry name" value="Oxoglu/Fe-dep_dioxygenase_dom"/>
</dbReference>
<feature type="signal peptide" evidence="14">
    <location>
        <begin position="1"/>
        <end position="20"/>
    </location>
</feature>
<dbReference type="InterPro" id="IPR044862">
    <property type="entry name" value="Pro_4_hyd_alph_FE2OG_OXY"/>
</dbReference>
<feature type="chain" id="PRO_5003241779" description="procollagen-proline 4-dioxygenase" evidence="14">
    <location>
        <begin position="21"/>
        <end position="570"/>
    </location>
</feature>
<comment type="similarity">
    <text evidence="4">Belongs to the P4HA family.</text>
</comment>
<accession>E9HGH6</accession>
<dbReference type="Gene3D" id="2.60.120.620">
    <property type="entry name" value="q2cbj1_9rhob like domain"/>
    <property type="match status" value="1"/>
</dbReference>
<keyword evidence="17" id="KW-1185">Reference proteome</keyword>
<evidence type="ECO:0000256" key="10">
    <source>
        <dbReference type="ARBA" id="ARBA00023002"/>
    </source>
</evidence>
<keyword evidence="14" id="KW-0732">Signal</keyword>
<name>E9HGH6_DAPPU</name>
<evidence type="ECO:0000259" key="15">
    <source>
        <dbReference type="PROSITE" id="PS51471"/>
    </source>
</evidence>
<feature type="region of interest" description="Disordered" evidence="13">
    <location>
        <begin position="375"/>
        <end position="404"/>
    </location>
</feature>
<dbReference type="Gene3D" id="6.10.140.1460">
    <property type="match status" value="1"/>
</dbReference>
<dbReference type="InterPro" id="IPR011990">
    <property type="entry name" value="TPR-like_helical_dom_sf"/>
</dbReference>
<feature type="domain" description="Fe2OG dioxygenase" evidence="15">
    <location>
        <begin position="429"/>
        <end position="540"/>
    </location>
</feature>
<dbReference type="Gene3D" id="1.25.40.10">
    <property type="entry name" value="Tetratricopeptide repeat domain"/>
    <property type="match status" value="1"/>
</dbReference>
<evidence type="ECO:0000256" key="11">
    <source>
        <dbReference type="ARBA" id="ARBA00023004"/>
    </source>
</evidence>
<dbReference type="PROSITE" id="PS51471">
    <property type="entry name" value="FE2OG_OXY"/>
    <property type="match status" value="1"/>
</dbReference>
<evidence type="ECO:0000313" key="16">
    <source>
        <dbReference type="EMBL" id="EFX69155.1"/>
    </source>
</evidence>
<dbReference type="GO" id="GO:0031418">
    <property type="term" value="F:L-ascorbic acid binding"/>
    <property type="evidence" value="ECO:0007669"/>
    <property type="project" value="UniProtKB-KW"/>
</dbReference>
<keyword evidence="9" id="KW-0223">Dioxygenase</keyword>
<evidence type="ECO:0000313" key="17">
    <source>
        <dbReference type="Proteomes" id="UP000000305"/>
    </source>
</evidence>
<dbReference type="PANTHER" id="PTHR10869">
    <property type="entry name" value="PROLYL 4-HYDROXYLASE ALPHA SUBUNIT"/>
    <property type="match status" value="1"/>
</dbReference>
<dbReference type="STRING" id="6669.E9HGH6"/>
<evidence type="ECO:0000256" key="9">
    <source>
        <dbReference type="ARBA" id="ARBA00022964"/>
    </source>
</evidence>
<proteinExistence type="inferred from homology"/>
<dbReference type="SMART" id="SM00702">
    <property type="entry name" value="P4Hc"/>
    <property type="match status" value="1"/>
</dbReference>
<dbReference type="InterPro" id="IPR045054">
    <property type="entry name" value="P4HA-like"/>
</dbReference>
<evidence type="ECO:0000256" key="2">
    <source>
        <dbReference type="ARBA" id="ARBA00002035"/>
    </source>
</evidence>
<evidence type="ECO:0000256" key="6">
    <source>
        <dbReference type="ARBA" id="ARBA00022723"/>
    </source>
</evidence>
<protein>
    <recommendedName>
        <fullName evidence="5">procollagen-proline 4-dioxygenase</fullName>
        <ecNumber evidence="5">1.14.11.2</ecNumber>
    </recommendedName>
</protein>
<organism evidence="16 17">
    <name type="scientific">Daphnia pulex</name>
    <name type="common">Water flea</name>
    <dbReference type="NCBI Taxonomy" id="6669"/>
    <lineage>
        <taxon>Eukaryota</taxon>
        <taxon>Metazoa</taxon>
        <taxon>Ecdysozoa</taxon>
        <taxon>Arthropoda</taxon>
        <taxon>Crustacea</taxon>
        <taxon>Branchiopoda</taxon>
        <taxon>Diplostraca</taxon>
        <taxon>Cladocera</taxon>
        <taxon>Anomopoda</taxon>
        <taxon>Daphniidae</taxon>
        <taxon>Daphnia</taxon>
    </lineage>
</organism>
<evidence type="ECO:0000256" key="14">
    <source>
        <dbReference type="SAM" id="SignalP"/>
    </source>
</evidence>
<dbReference type="FunFam" id="2.60.120.620:FF:000011">
    <property type="entry name" value="Prolyl alpha subunit"/>
    <property type="match status" value="1"/>
</dbReference>
<keyword evidence="12" id="KW-0325">Glycoprotein</keyword>
<evidence type="ECO:0000256" key="4">
    <source>
        <dbReference type="ARBA" id="ARBA00006511"/>
    </source>
</evidence>
<dbReference type="EMBL" id="GL732641">
    <property type="protein sequence ID" value="EFX69155.1"/>
    <property type="molecule type" value="Genomic_DNA"/>
</dbReference>
<sequence length="570" mass="63973">MNSFVSRLVIFLLIGDMALASDMYSSVAELERLYLKEQQAGLKLESLLDLIKKQTTAIDQYLSELTEIRSANLDSRGVISNPINAFHMMRRLTIGWREVKTTLETHGNVTDIVQDVFKISKSFPNDEDLSGAAFSLAQLQGAYRLNVSQLASGNVQLSDRISFPSVRGLNARDCLFIGKHAFNKGLYGQAVDWISTAAEVARSENNRSASVSEIKPFLSTAIRVHDDVLEKKGPIGADWRTNPEPFERRAKSLRRARRSQEQQQQQTQRMRDITYTPLGAGHGLATNKSPEWSEWEELEVFFRLCREGEEKSRPTGLKGRLKCRQISHTHPYFILRPLKLEEHSLVPYIAVFHDFMSDAETEIFKSLAMAERLERSAHGSKRPGQGGVTSDKRTSKQSWVEDGSHHVVDQISKRISDSVGLNSQPSNVGSEHYQVANYGIGGRYTPHTDHGVLSKSMGGPSEFDLFRGDRILTFMTYLDDVEAGGATVFTHAGVVVRPKKGMAVFWWNLKSDSNGDTLTRHGGCPVLHGSKWICNKWFHSGEQFLKRPCAKKPRSRISYPGTTSSRLLNN</sequence>
<evidence type="ECO:0000256" key="13">
    <source>
        <dbReference type="SAM" id="MobiDB-lite"/>
    </source>
</evidence>
<dbReference type="PhylomeDB" id="E9HGH6"/>
<dbReference type="HOGENOM" id="CLU_024155_1_1_1"/>
<keyword evidence="7" id="KW-0256">Endoplasmic reticulum</keyword>
<evidence type="ECO:0000256" key="7">
    <source>
        <dbReference type="ARBA" id="ARBA00022824"/>
    </source>
</evidence>
<dbReference type="OMA" id="MGDHENA"/>
<evidence type="ECO:0000256" key="12">
    <source>
        <dbReference type="ARBA" id="ARBA00023180"/>
    </source>
</evidence>
<comment type="subcellular location">
    <subcellularLocation>
        <location evidence="3">Endoplasmic reticulum lumen</location>
    </subcellularLocation>
</comment>
<dbReference type="EC" id="1.14.11.2" evidence="5"/>
<keyword evidence="11" id="KW-0408">Iron</keyword>
<dbReference type="InParanoid" id="E9HGH6"/>
<dbReference type="Pfam" id="PF13640">
    <property type="entry name" value="2OG-FeII_Oxy_3"/>
    <property type="match status" value="1"/>
</dbReference>
<evidence type="ECO:0000256" key="8">
    <source>
        <dbReference type="ARBA" id="ARBA00022896"/>
    </source>
</evidence>
<evidence type="ECO:0000256" key="1">
    <source>
        <dbReference type="ARBA" id="ARBA00001961"/>
    </source>
</evidence>